<organism evidence="2 3">
    <name type="scientific">Paramecium primaurelia</name>
    <dbReference type="NCBI Taxonomy" id="5886"/>
    <lineage>
        <taxon>Eukaryota</taxon>
        <taxon>Sar</taxon>
        <taxon>Alveolata</taxon>
        <taxon>Ciliophora</taxon>
        <taxon>Intramacronucleata</taxon>
        <taxon>Oligohymenophorea</taxon>
        <taxon>Peniculida</taxon>
        <taxon>Parameciidae</taxon>
        <taxon>Paramecium</taxon>
    </lineage>
</organism>
<dbReference type="AlphaFoldDB" id="A0A8S1LUR8"/>
<evidence type="ECO:0000256" key="1">
    <source>
        <dbReference type="SAM" id="Coils"/>
    </source>
</evidence>
<feature type="coiled-coil region" evidence="1">
    <location>
        <begin position="76"/>
        <end position="302"/>
    </location>
</feature>
<dbReference type="Proteomes" id="UP000688137">
    <property type="component" value="Unassembled WGS sequence"/>
</dbReference>
<keyword evidence="3" id="KW-1185">Reference proteome</keyword>
<sequence>MKALLQQTMQQIKLDQELKKLLAHRSDSQDILMKLQSIFEQALDDHTELYWKKEHSHAKAQLECSIQECLSLRHDLREMDEDRTEKKKIIKEQNKQIDELQVALGDIEQKLNIMQENILQQKQGLAEEFEQNLNQIQDSYKQKEQEQCQFLQQKLAELEQVVSDQQAALTKEREVQQHVGKDFKQIKAQLKTEQETVTSLRQQLQNMKKTNETISIDKQSLENRSKQLKQQNETQYKQIKSLETKLIDLNEEIERYKKKNQQDQTNLKTQQNEQEKVYRRKLRNYKLKVDEIKNKIKISMQKIFSSLKLEMETFKLQIQKNLQLISTQTCQIVFKQLKFDQEQTQRDYSDKMEQIRYTMQSHFKNTLEKQIQEFESKEMQMKNEYELIIKNLKSQIQGLEDIQKDLESEIQLKQIENQEHQLNLQEKVKLLTEQQKELQELSDQAKNQLNLLLEQENQIKQLKEQNEKFQRKTMQYEDYVSKQAILYQTQKTEEKMYKKQFEDVTESNQHLRKQIKILQEQQQCDSFAINKLKTQVSSAKLNTVKDADERHLIRLQNIRKI</sequence>
<dbReference type="OMA" id="KEQEQCQ"/>
<evidence type="ECO:0000313" key="2">
    <source>
        <dbReference type="EMBL" id="CAD8069765.1"/>
    </source>
</evidence>
<comment type="caution">
    <text evidence="2">The sequence shown here is derived from an EMBL/GenBank/DDBJ whole genome shotgun (WGS) entry which is preliminary data.</text>
</comment>
<keyword evidence="1" id="KW-0175">Coiled coil</keyword>
<gene>
    <name evidence="2" type="ORF">PPRIM_AZ9-3.1.T0440227</name>
</gene>
<proteinExistence type="predicted"/>
<accession>A0A8S1LUR8</accession>
<evidence type="ECO:0000313" key="3">
    <source>
        <dbReference type="Proteomes" id="UP000688137"/>
    </source>
</evidence>
<reference evidence="2" key="1">
    <citation type="submission" date="2021-01" db="EMBL/GenBank/DDBJ databases">
        <authorList>
            <consortium name="Genoscope - CEA"/>
            <person name="William W."/>
        </authorList>
    </citation>
    <scope>NUCLEOTIDE SEQUENCE</scope>
</reference>
<protein>
    <submittedName>
        <fullName evidence="2">Uncharacterized protein</fullName>
    </submittedName>
</protein>
<dbReference type="EMBL" id="CAJJDM010000044">
    <property type="protein sequence ID" value="CAD8069765.1"/>
    <property type="molecule type" value="Genomic_DNA"/>
</dbReference>
<feature type="coiled-coil region" evidence="1">
    <location>
        <begin position="364"/>
        <end position="521"/>
    </location>
</feature>
<name>A0A8S1LUR8_PARPR</name>